<proteinExistence type="predicted"/>
<evidence type="ECO:0000256" key="1">
    <source>
        <dbReference type="SAM" id="Phobius"/>
    </source>
</evidence>
<feature type="transmembrane region" description="Helical" evidence="1">
    <location>
        <begin position="24"/>
        <end position="43"/>
    </location>
</feature>
<dbReference type="Proteomes" id="UP000515908">
    <property type="component" value="Chromosome 14"/>
</dbReference>
<accession>A0A7G2CM65</accession>
<keyword evidence="1" id="KW-1133">Transmembrane helix</keyword>
<keyword evidence="3" id="KW-1185">Reference proteome</keyword>
<dbReference type="AlphaFoldDB" id="A0A7G2CM65"/>
<sequence length="285" mass="31099">MEPITDQNILLSNVSKLASNYSKLFIGTAVVSCASVLVVYRLAQTNRASFTNFITKFKTGSSAANTKNEKQVAKKGWSLPSAAQNPLDTIFASVASAAERHERSDSITFARATSLSFLSSSLRVCFGALGIRFFLDMGTHLVFYAVFRDSYLTQTLDSFLSGTSLGAEKAKFSSFYQLFDCASSLGVRVLSQMPFYSVLSFLLFPCETENIGLWEMTGISISQGDSVIPLVAMCHFRFLVQYLVKDVVVLSLSRAGEASGAAFTKIFARGALVLLLRTSGQVFLY</sequence>
<evidence type="ECO:0000313" key="2">
    <source>
        <dbReference type="EMBL" id="CAD2219643.1"/>
    </source>
</evidence>
<dbReference type="VEuPathDB" id="TriTrypDB:ADEAN_000715200"/>
<dbReference type="EMBL" id="LR877158">
    <property type="protein sequence ID" value="CAD2219643.1"/>
    <property type="molecule type" value="Genomic_DNA"/>
</dbReference>
<evidence type="ECO:0000313" key="3">
    <source>
        <dbReference type="Proteomes" id="UP000515908"/>
    </source>
</evidence>
<protein>
    <submittedName>
        <fullName evidence="2">Uncharacterized protein</fullName>
    </submittedName>
</protein>
<reference evidence="2 3" key="1">
    <citation type="submission" date="2020-08" db="EMBL/GenBank/DDBJ databases">
        <authorList>
            <person name="Newling K."/>
            <person name="Davey J."/>
            <person name="Forrester S."/>
        </authorList>
    </citation>
    <scope>NUCLEOTIDE SEQUENCE [LARGE SCALE GENOMIC DNA]</scope>
    <source>
        <strain evidence="3">Crithidia deanei Carvalho (ATCC PRA-265)</strain>
    </source>
</reference>
<keyword evidence="1" id="KW-0812">Transmembrane</keyword>
<gene>
    <name evidence="2" type="ORF">ADEAN_000715200</name>
</gene>
<keyword evidence="1" id="KW-0472">Membrane</keyword>
<organism evidence="2 3">
    <name type="scientific">Angomonas deanei</name>
    <dbReference type="NCBI Taxonomy" id="59799"/>
    <lineage>
        <taxon>Eukaryota</taxon>
        <taxon>Discoba</taxon>
        <taxon>Euglenozoa</taxon>
        <taxon>Kinetoplastea</taxon>
        <taxon>Metakinetoplastina</taxon>
        <taxon>Trypanosomatida</taxon>
        <taxon>Trypanosomatidae</taxon>
        <taxon>Strigomonadinae</taxon>
        <taxon>Angomonas</taxon>
    </lineage>
</organism>
<name>A0A7G2CM65_9TRYP</name>